<dbReference type="SUPFAM" id="SSF53756">
    <property type="entry name" value="UDP-Glycosyltransferase/glycogen phosphorylase"/>
    <property type="match status" value="1"/>
</dbReference>
<reference evidence="2 3" key="1">
    <citation type="submission" date="2020-03" db="EMBL/GenBank/DDBJ databases">
        <title>Genomic Encyclopedia of Type Strains, Phase IV (KMG-IV): sequencing the most valuable type-strain genomes for metagenomic binning, comparative biology and taxonomic classification.</title>
        <authorList>
            <person name="Goeker M."/>
        </authorList>
    </citation>
    <scope>NUCLEOTIDE SEQUENCE [LARGE SCALE GENOMIC DNA]</scope>
    <source>
        <strain evidence="2 3">DSM 102865</strain>
    </source>
</reference>
<dbReference type="RefSeq" id="WP_167267273.1">
    <property type="nucleotide sequence ID" value="NZ_JAASQJ010000001.1"/>
</dbReference>
<evidence type="ECO:0000313" key="3">
    <source>
        <dbReference type="Proteomes" id="UP001179181"/>
    </source>
</evidence>
<name>A0ABX0UF74_9BACT</name>
<dbReference type="PANTHER" id="PTHR46401:SF8">
    <property type="entry name" value="BLL6006 PROTEIN"/>
    <property type="match status" value="1"/>
</dbReference>
<comment type="caution">
    <text evidence="2">The sequence shown here is derived from an EMBL/GenBank/DDBJ whole genome shotgun (WGS) entry which is preliminary data.</text>
</comment>
<dbReference type="EMBL" id="JAASQJ010000001">
    <property type="protein sequence ID" value="NIJ51567.1"/>
    <property type="molecule type" value="Genomic_DNA"/>
</dbReference>
<dbReference type="Pfam" id="PF00534">
    <property type="entry name" value="Glycos_transf_1"/>
    <property type="match status" value="1"/>
</dbReference>
<sequence>MDQPVVRKQIGLLFVSSYKYWAGGIIYMLNLIRALDLLNDNEKPELLIFYGAESPLDDVIDLNYPYIKYHQINSDKAIVKAYLKFKRILTRKSAFFSLLPEIVYPYNKHFFLGKKPINWIPDFQEWYLPQMFSEDLIRKRKMGQREIADGGGVVVFSSNDAMNDFKKFFPDHKCELRLLKFASILPDFSYLNIKDICGKYDIEGRYFMSPNQFWVHKNHTVIFEAIALLKQDNLDFSIVFTGSQTDYRNAEYFEKLKDFIAKNQIEKWIKFLGFIDRAEQLCLMANAEAIVQPSLFEGWSTVVEDTKAMNQYILLSDIPVHREQINKNCHFFDPTSPAQLAALIKENVLSKPQIERTDYSRNIREFAYTVLNVLQH</sequence>
<dbReference type="InterPro" id="IPR001296">
    <property type="entry name" value="Glyco_trans_1"/>
</dbReference>
<proteinExistence type="predicted"/>
<dbReference type="Gene3D" id="3.40.50.2000">
    <property type="entry name" value="Glycogen Phosphorylase B"/>
    <property type="match status" value="1"/>
</dbReference>
<accession>A0ABX0UF74</accession>
<keyword evidence="3" id="KW-1185">Reference proteome</keyword>
<protein>
    <submittedName>
        <fullName evidence="2">Glycosyltransferase involved in cell wall biosynthesis</fullName>
    </submittedName>
</protein>
<feature type="domain" description="Glycosyl transferase family 1" evidence="1">
    <location>
        <begin position="206"/>
        <end position="365"/>
    </location>
</feature>
<gene>
    <name evidence="2" type="ORF">FHS68_000723</name>
</gene>
<evidence type="ECO:0000259" key="1">
    <source>
        <dbReference type="Pfam" id="PF00534"/>
    </source>
</evidence>
<organism evidence="2 3">
    <name type="scientific">Dyadobacter arcticus</name>
    <dbReference type="NCBI Taxonomy" id="1078754"/>
    <lineage>
        <taxon>Bacteria</taxon>
        <taxon>Pseudomonadati</taxon>
        <taxon>Bacteroidota</taxon>
        <taxon>Cytophagia</taxon>
        <taxon>Cytophagales</taxon>
        <taxon>Spirosomataceae</taxon>
        <taxon>Dyadobacter</taxon>
    </lineage>
</organism>
<dbReference type="Proteomes" id="UP001179181">
    <property type="component" value="Unassembled WGS sequence"/>
</dbReference>
<dbReference type="PANTHER" id="PTHR46401">
    <property type="entry name" value="GLYCOSYLTRANSFERASE WBBK-RELATED"/>
    <property type="match status" value="1"/>
</dbReference>
<evidence type="ECO:0000313" key="2">
    <source>
        <dbReference type="EMBL" id="NIJ51567.1"/>
    </source>
</evidence>